<proteinExistence type="predicted"/>
<evidence type="ECO:0000313" key="3">
    <source>
        <dbReference type="Proteomes" id="UP001519460"/>
    </source>
</evidence>
<evidence type="ECO:0008006" key="4">
    <source>
        <dbReference type="Google" id="ProtNLM"/>
    </source>
</evidence>
<evidence type="ECO:0000256" key="1">
    <source>
        <dbReference type="SAM" id="SignalP"/>
    </source>
</evidence>
<gene>
    <name evidence="2" type="ORF">BaRGS_00004249</name>
</gene>
<feature type="chain" id="PRO_5044844543" description="Secreted protein" evidence="1">
    <location>
        <begin position="22"/>
        <end position="110"/>
    </location>
</feature>
<evidence type="ECO:0000313" key="2">
    <source>
        <dbReference type="EMBL" id="KAK7504383.1"/>
    </source>
</evidence>
<dbReference type="EMBL" id="JACVVK020000015">
    <property type="protein sequence ID" value="KAK7504383.1"/>
    <property type="molecule type" value="Genomic_DNA"/>
</dbReference>
<feature type="signal peptide" evidence="1">
    <location>
        <begin position="1"/>
        <end position="21"/>
    </location>
</feature>
<accession>A0ABD0LY73</accession>
<protein>
    <recommendedName>
        <fullName evidence="4">Secreted protein</fullName>
    </recommendedName>
</protein>
<keyword evidence="1" id="KW-0732">Signal</keyword>
<comment type="caution">
    <text evidence="2">The sequence shown here is derived from an EMBL/GenBank/DDBJ whole genome shotgun (WGS) entry which is preliminary data.</text>
</comment>
<reference evidence="2 3" key="1">
    <citation type="journal article" date="2023" name="Sci. Data">
        <title>Genome assembly of the Korean intertidal mud-creeper Batillaria attramentaria.</title>
        <authorList>
            <person name="Patra A.K."/>
            <person name="Ho P.T."/>
            <person name="Jun S."/>
            <person name="Lee S.J."/>
            <person name="Kim Y."/>
            <person name="Won Y.J."/>
        </authorList>
    </citation>
    <scope>NUCLEOTIDE SEQUENCE [LARGE SCALE GENOMIC DNA]</scope>
    <source>
        <strain evidence="2">Wonlab-2016</strain>
    </source>
</reference>
<sequence>MNSAAVCLLLCLLGCFDQLTANPSQVSACFVVSAGKVVETGWRFLESFSLPHRVKSAFVKKVNGTQAFLGTLYAHRGHTQHVRHLLSVCLPDVITVRPFNSSVTVCRRSR</sequence>
<organism evidence="2 3">
    <name type="scientific">Batillaria attramentaria</name>
    <dbReference type="NCBI Taxonomy" id="370345"/>
    <lineage>
        <taxon>Eukaryota</taxon>
        <taxon>Metazoa</taxon>
        <taxon>Spiralia</taxon>
        <taxon>Lophotrochozoa</taxon>
        <taxon>Mollusca</taxon>
        <taxon>Gastropoda</taxon>
        <taxon>Caenogastropoda</taxon>
        <taxon>Sorbeoconcha</taxon>
        <taxon>Cerithioidea</taxon>
        <taxon>Batillariidae</taxon>
        <taxon>Batillaria</taxon>
    </lineage>
</organism>
<dbReference type="Proteomes" id="UP001519460">
    <property type="component" value="Unassembled WGS sequence"/>
</dbReference>
<dbReference type="AlphaFoldDB" id="A0ABD0LY73"/>
<keyword evidence="3" id="KW-1185">Reference proteome</keyword>
<name>A0ABD0LY73_9CAEN</name>